<name>A0A148KMT2_9ALTE</name>
<dbReference type="PANTHER" id="PTHR12526:SF630">
    <property type="entry name" value="GLYCOSYLTRANSFERASE"/>
    <property type="match status" value="1"/>
</dbReference>
<dbReference type="Gene3D" id="3.40.50.2000">
    <property type="entry name" value="Glycogen Phosphorylase B"/>
    <property type="match status" value="2"/>
</dbReference>
<gene>
    <name evidence="1" type="ORF">AX660_00920</name>
</gene>
<evidence type="ECO:0000313" key="1">
    <source>
        <dbReference type="EMBL" id="KXI27548.1"/>
    </source>
</evidence>
<dbReference type="SUPFAM" id="SSF53756">
    <property type="entry name" value="UDP-Glycosyltransferase/glycogen phosphorylase"/>
    <property type="match status" value="1"/>
</dbReference>
<dbReference type="EMBL" id="LSNE01000010">
    <property type="protein sequence ID" value="KXI27548.1"/>
    <property type="molecule type" value="Genomic_DNA"/>
</dbReference>
<dbReference type="RefSeq" id="WP_068380106.1">
    <property type="nucleotide sequence ID" value="NZ_LSNE01000010.1"/>
</dbReference>
<evidence type="ECO:0000313" key="2">
    <source>
        <dbReference type="Proteomes" id="UP000070299"/>
    </source>
</evidence>
<dbReference type="PANTHER" id="PTHR12526">
    <property type="entry name" value="GLYCOSYLTRANSFERASE"/>
    <property type="match status" value="1"/>
</dbReference>
<organism evidence="1 2">
    <name type="scientific">Paraglaciecola hydrolytica</name>
    <dbReference type="NCBI Taxonomy" id="1799789"/>
    <lineage>
        <taxon>Bacteria</taxon>
        <taxon>Pseudomonadati</taxon>
        <taxon>Pseudomonadota</taxon>
        <taxon>Gammaproteobacteria</taxon>
        <taxon>Alteromonadales</taxon>
        <taxon>Alteromonadaceae</taxon>
        <taxon>Paraglaciecola</taxon>
    </lineage>
</organism>
<dbReference type="Proteomes" id="UP000070299">
    <property type="component" value="Unassembled WGS sequence"/>
</dbReference>
<protein>
    <recommendedName>
        <fullName evidence="3">Glycosyl transferase family 1 domain-containing protein</fullName>
    </recommendedName>
</protein>
<dbReference type="Pfam" id="PF13692">
    <property type="entry name" value="Glyco_trans_1_4"/>
    <property type="match status" value="1"/>
</dbReference>
<comment type="caution">
    <text evidence="1">The sequence shown here is derived from an EMBL/GenBank/DDBJ whole genome shotgun (WGS) entry which is preliminary data.</text>
</comment>
<reference evidence="2" key="1">
    <citation type="submission" date="2016-02" db="EMBL/GenBank/DDBJ databases">
        <authorList>
            <person name="Schultz-Johansen M."/>
            <person name="Glaring M.A."/>
            <person name="Bech P.K."/>
            <person name="Stougaard P."/>
        </authorList>
    </citation>
    <scope>NUCLEOTIDE SEQUENCE [LARGE SCALE GENOMIC DNA]</scope>
    <source>
        <strain evidence="2">S66</strain>
    </source>
</reference>
<proteinExistence type="predicted"/>
<accession>A0A148KMT2</accession>
<keyword evidence="2" id="KW-1185">Reference proteome</keyword>
<sequence>MIVDVVIEQRFYRCAEHKFWTDNAFPYDFWTRYLHVFQSVNIVARVALVDKPHSDWKRVDGQNVNVVVLPSYIGPWQFLLSLSKIIRVLRARKTLTRAVIYRIPGILSTLYHFTAQANNKPYAAEVVGDPADVFAKGASKSVIRPLIKSVFVKMLKWQCLGAASISYVTEVSLQRRYPPNPLAFHTHYSSIQLEDNDFHIRPQYALTQPLKLICIGNLTQPYKGCDFMLQTLAQLKQQGLAFTLRWVGGGYLQAQMQELAKQLGIAQYVTFVGNLADRQAIRDELDKADIFVLSSRQEGLPRVLIEAMARSLVCVATNVGGVPELLPENFIVERDNQAQLGQVLSALAGYSSTQLLASSAQNHQKARQYENSALVARRNAMYQHLLETM</sequence>
<dbReference type="AlphaFoldDB" id="A0A148KMT2"/>
<dbReference type="STRING" id="1799789.AX660_00920"/>
<dbReference type="OrthoDB" id="9768937at2"/>
<evidence type="ECO:0008006" key="3">
    <source>
        <dbReference type="Google" id="ProtNLM"/>
    </source>
</evidence>